<proteinExistence type="predicted"/>
<feature type="transmembrane region" description="Helical" evidence="1">
    <location>
        <begin position="264"/>
        <end position="286"/>
    </location>
</feature>
<dbReference type="KEGG" id="jeo:JMA_41270"/>
<dbReference type="EMBL" id="CP009417">
    <property type="protein sequence ID" value="AJD93444.1"/>
    <property type="molecule type" value="Genomic_DNA"/>
</dbReference>
<keyword evidence="1" id="KW-0472">Membrane</keyword>
<keyword evidence="1" id="KW-0812">Transmembrane</keyword>
<feature type="transmembrane region" description="Helical" evidence="1">
    <location>
        <begin position="96"/>
        <end position="115"/>
    </location>
</feature>
<dbReference type="HOGENOM" id="CLU_852002_0_0_9"/>
<evidence type="ECO:0000256" key="1">
    <source>
        <dbReference type="SAM" id="Phobius"/>
    </source>
</evidence>
<dbReference type="AlphaFoldDB" id="A0A0B5AZS5"/>
<feature type="transmembrane region" description="Helical" evidence="1">
    <location>
        <begin position="298"/>
        <end position="319"/>
    </location>
</feature>
<accession>A0A0B5AZS5</accession>
<feature type="transmembrane region" description="Helical" evidence="1">
    <location>
        <begin position="121"/>
        <end position="139"/>
    </location>
</feature>
<name>A0A0B5AZS5_9BACL</name>
<gene>
    <name evidence="2" type="ORF">JMA_41270</name>
</gene>
<feature type="transmembrane region" description="Helical" evidence="1">
    <location>
        <begin position="24"/>
        <end position="48"/>
    </location>
</feature>
<organism evidence="2 3">
    <name type="scientific">Jeotgalibacillus malaysiensis</name>
    <dbReference type="NCBI Taxonomy" id="1508404"/>
    <lineage>
        <taxon>Bacteria</taxon>
        <taxon>Bacillati</taxon>
        <taxon>Bacillota</taxon>
        <taxon>Bacilli</taxon>
        <taxon>Bacillales</taxon>
        <taxon>Caryophanaceae</taxon>
        <taxon>Jeotgalibacillus</taxon>
    </lineage>
</organism>
<dbReference type="Proteomes" id="UP000031449">
    <property type="component" value="Plasmid unnamed"/>
</dbReference>
<sequence>MEAVTSKVDSLIQTTMTYMNADNIMVMLVNIMLLVTVLYALGYYLTYLNNERKRFRLRSGVVKKSKGVKLIQKFKALNKIYDELEIVMASKGKEHITDTVFFIFTGILAAVSLTFMVFKVYMMAILAPVGLAWYARRLLREMKQDSIVMVERLLPSAIDNFIRISTRHNDVKTILYETSKVVDEPLRGVLDTLSSRMISRNPREVLEEFSKEYENVWLKSFAFTLISYMEDADKEATMNNLRNLRDILYQENEGKVKLASERKYGIMINYALAVAGVVVAIANILFNPEGKEFFFGTFFGLVCLIGGFATILGTITLNVRLAKIKK</sequence>
<protein>
    <recommendedName>
        <fullName evidence="4">Type II secretion system protein GspF domain-containing protein</fullName>
    </recommendedName>
</protein>
<dbReference type="BioCyc" id="JESP1508404:G14D9-13411-MONOMER"/>
<dbReference type="OrthoDB" id="10015721at2"/>
<keyword evidence="1" id="KW-1133">Transmembrane helix</keyword>
<keyword evidence="2" id="KW-0614">Plasmid</keyword>
<keyword evidence="3" id="KW-1185">Reference proteome</keyword>
<reference evidence="2 3" key="1">
    <citation type="submission" date="2014-08" db="EMBL/GenBank/DDBJ databases">
        <title>Complete genome of a marine bacteria Jeotgalibacillus malaysiensis.</title>
        <authorList>
            <person name="Yaakop A.S."/>
            <person name="Chan K.-G."/>
            <person name="Goh K.M."/>
        </authorList>
    </citation>
    <scope>NUCLEOTIDE SEQUENCE [LARGE SCALE GENOMIC DNA]</scope>
    <source>
        <strain evidence="2 3">D5</strain>
        <plasmid evidence="3">Plasmid</plasmid>
    </source>
</reference>
<evidence type="ECO:0008006" key="4">
    <source>
        <dbReference type="Google" id="ProtNLM"/>
    </source>
</evidence>
<evidence type="ECO:0000313" key="3">
    <source>
        <dbReference type="Proteomes" id="UP000031449"/>
    </source>
</evidence>
<evidence type="ECO:0000313" key="2">
    <source>
        <dbReference type="EMBL" id="AJD93444.1"/>
    </source>
</evidence>
<geneLocation type="plasmid" evidence="3"/>